<evidence type="ECO:0000259" key="7">
    <source>
        <dbReference type="PROSITE" id="PS50966"/>
    </source>
</evidence>
<evidence type="ECO:0000259" key="6">
    <source>
        <dbReference type="PROSITE" id="PS50158"/>
    </source>
</evidence>
<evidence type="ECO:0000313" key="8">
    <source>
        <dbReference type="EMBL" id="JAU49572.1"/>
    </source>
</evidence>
<dbReference type="InterPro" id="IPR001878">
    <property type="entry name" value="Znf_CCHC"/>
</dbReference>
<dbReference type="Pfam" id="PF04434">
    <property type="entry name" value="SWIM"/>
    <property type="match status" value="1"/>
</dbReference>
<keyword evidence="1" id="KW-0479">Metal-binding</keyword>
<feature type="region of interest" description="Disordered" evidence="5">
    <location>
        <begin position="428"/>
        <end position="447"/>
    </location>
</feature>
<feature type="domain" description="SWIM-type" evidence="7">
    <location>
        <begin position="356"/>
        <end position="388"/>
    </location>
</feature>
<evidence type="ECO:0008006" key="9">
    <source>
        <dbReference type="Google" id="ProtNLM"/>
    </source>
</evidence>
<gene>
    <name evidence="8" type="ORF">LC_TR1172_c0_g1_i1_g.3091</name>
</gene>
<dbReference type="InterPro" id="IPR018289">
    <property type="entry name" value="MULE_transposase_dom"/>
</dbReference>
<dbReference type="InterPro" id="IPR007527">
    <property type="entry name" value="Znf_SWIM"/>
</dbReference>
<dbReference type="GO" id="GO:0008270">
    <property type="term" value="F:zinc ion binding"/>
    <property type="evidence" value="ECO:0007669"/>
    <property type="project" value="UniProtKB-KW"/>
</dbReference>
<proteinExistence type="predicted"/>
<sequence length="503" mass="58300">MFIHELRNDPQLKPIYMQNKIHELYNVAPSHDQCRKAKKKALEMIEKEFNEQYARMKDYRDELKARNPHSTVEVRTEVNAMGTEVFDSFYICFSGLRDTWKDHCRPIFGIDGCFLKSDAKGQLLAAIGRDANNQIYPFAWAVVQVENTESWLWFIRHLKNDLGLGKGDGFTVISDRQKGLLNVVNEELPEIEHRMCARHIYGNMKKAHPKKPQMKTLFWRVVKSFNEGDYAKNLEKMKSYDIGVYEAFMSRNPRNCSLAFFKTHSQCEDALNNFSKSYNNTLEKPRAMPLIQSLETMRRQAMVRIAVRRKKAEKLKGKHTEKVSLVIVVEDKKVKKLRTIPGRPNLFEVIEKGHGHKVDMKAKTCQCRRWDLTGIPCRHALRVVFDNPRSYNIEDLISDCYLVSKLQIQYLESIGPVNGMKFWSESGGSRLEGKPREVHKGRKKNPEKQIKAITESPTKGKKVTNHGRVMHCYRCGFAAHNSSKCPNVDVPFKPRPPKKKKKN</sequence>
<feature type="domain" description="CCHC-type" evidence="6">
    <location>
        <begin position="472"/>
        <end position="487"/>
    </location>
</feature>
<dbReference type="GO" id="GO:0003676">
    <property type="term" value="F:nucleic acid binding"/>
    <property type="evidence" value="ECO:0007669"/>
    <property type="project" value="InterPro"/>
</dbReference>
<dbReference type="PROSITE" id="PS50158">
    <property type="entry name" value="ZF_CCHC"/>
    <property type="match status" value="1"/>
</dbReference>
<accession>A0A1J3G5W3</accession>
<evidence type="ECO:0000256" key="3">
    <source>
        <dbReference type="ARBA" id="ARBA00022833"/>
    </source>
</evidence>
<dbReference type="EMBL" id="GEVK01003260">
    <property type="protein sequence ID" value="JAU49572.1"/>
    <property type="molecule type" value="Transcribed_RNA"/>
</dbReference>
<name>A0A1J3G5W3_NOCCA</name>
<evidence type="ECO:0000256" key="4">
    <source>
        <dbReference type="PROSITE-ProRule" id="PRU00047"/>
    </source>
</evidence>
<feature type="compositionally biased region" description="Basic and acidic residues" evidence="5">
    <location>
        <begin position="431"/>
        <end position="447"/>
    </location>
</feature>
<dbReference type="Pfam" id="PF10551">
    <property type="entry name" value="MULE"/>
    <property type="match status" value="1"/>
</dbReference>
<evidence type="ECO:0000256" key="2">
    <source>
        <dbReference type="ARBA" id="ARBA00022771"/>
    </source>
</evidence>
<keyword evidence="3" id="KW-0862">Zinc</keyword>
<keyword evidence="2 4" id="KW-0863">Zinc-finger</keyword>
<evidence type="ECO:0000256" key="1">
    <source>
        <dbReference type="ARBA" id="ARBA00022723"/>
    </source>
</evidence>
<dbReference type="PANTHER" id="PTHR31973:SF187">
    <property type="entry name" value="MUTATOR TRANSPOSASE MUDRA PROTEIN"/>
    <property type="match status" value="1"/>
</dbReference>
<evidence type="ECO:0000256" key="5">
    <source>
        <dbReference type="SAM" id="MobiDB-lite"/>
    </source>
</evidence>
<dbReference type="PANTHER" id="PTHR31973">
    <property type="entry name" value="POLYPROTEIN, PUTATIVE-RELATED"/>
    <property type="match status" value="1"/>
</dbReference>
<organism evidence="8">
    <name type="scientific">Noccaea caerulescens</name>
    <name type="common">Alpine penny-cress</name>
    <name type="synonym">Thlaspi caerulescens</name>
    <dbReference type="NCBI Taxonomy" id="107243"/>
    <lineage>
        <taxon>Eukaryota</taxon>
        <taxon>Viridiplantae</taxon>
        <taxon>Streptophyta</taxon>
        <taxon>Embryophyta</taxon>
        <taxon>Tracheophyta</taxon>
        <taxon>Spermatophyta</taxon>
        <taxon>Magnoliopsida</taxon>
        <taxon>eudicotyledons</taxon>
        <taxon>Gunneridae</taxon>
        <taxon>Pentapetalae</taxon>
        <taxon>rosids</taxon>
        <taxon>malvids</taxon>
        <taxon>Brassicales</taxon>
        <taxon>Brassicaceae</taxon>
        <taxon>Coluteocarpeae</taxon>
        <taxon>Noccaea</taxon>
    </lineage>
</organism>
<dbReference type="InterPro" id="IPR006564">
    <property type="entry name" value="Znf_PMZ"/>
</dbReference>
<dbReference type="AlphaFoldDB" id="A0A1J3G5W3"/>
<dbReference type="SMART" id="SM00575">
    <property type="entry name" value="ZnF_PMZ"/>
    <property type="match status" value="1"/>
</dbReference>
<protein>
    <recommendedName>
        <fullName evidence="9">SWIM-type domain-containing protein</fullName>
    </recommendedName>
</protein>
<reference evidence="8" key="1">
    <citation type="submission" date="2016-07" db="EMBL/GenBank/DDBJ databases">
        <title>De novo transcriptome assembly of four accessions of the metal hyperaccumulator plant Noccaea caerulescens.</title>
        <authorList>
            <person name="Blande D."/>
            <person name="Halimaa P."/>
            <person name="Tervahauta A.I."/>
            <person name="Aarts M.G."/>
            <person name="Karenlampi S.O."/>
        </authorList>
    </citation>
    <scope>NUCLEOTIDE SEQUENCE</scope>
</reference>
<dbReference type="PROSITE" id="PS50966">
    <property type="entry name" value="ZF_SWIM"/>
    <property type="match status" value="1"/>
</dbReference>